<name>A0A9W9N159_9EURO</name>
<dbReference type="PANTHER" id="PTHR33048:SF93">
    <property type="entry name" value="INTEGRAL MEMBRANE PROTEIN"/>
    <property type="match status" value="1"/>
</dbReference>
<feature type="transmembrane region" description="Helical" evidence="6">
    <location>
        <begin position="44"/>
        <end position="69"/>
    </location>
</feature>
<evidence type="ECO:0000256" key="2">
    <source>
        <dbReference type="ARBA" id="ARBA00022692"/>
    </source>
</evidence>
<evidence type="ECO:0000256" key="4">
    <source>
        <dbReference type="ARBA" id="ARBA00023136"/>
    </source>
</evidence>
<evidence type="ECO:0000259" key="7">
    <source>
        <dbReference type="Pfam" id="PF20684"/>
    </source>
</evidence>
<reference evidence="8" key="2">
    <citation type="journal article" date="2023" name="IMA Fungus">
        <title>Comparative genomic study of the Penicillium genus elucidates a diverse pangenome and 15 lateral gene transfer events.</title>
        <authorList>
            <person name="Petersen C."/>
            <person name="Sorensen T."/>
            <person name="Nielsen M.R."/>
            <person name="Sondergaard T.E."/>
            <person name="Sorensen J.L."/>
            <person name="Fitzpatrick D.A."/>
            <person name="Frisvad J.C."/>
            <person name="Nielsen K.L."/>
        </authorList>
    </citation>
    <scope>NUCLEOTIDE SEQUENCE</scope>
    <source>
        <strain evidence="8">IBT 16849</strain>
    </source>
</reference>
<feature type="transmembrane region" description="Helical" evidence="6">
    <location>
        <begin position="176"/>
        <end position="195"/>
    </location>
</feature>
<feature type="transmembrane region" description="Helical" evidence="6">
    <location>
        <begin position="89"/>
        <end position="110"/>
    </location>
</feature>
<dbReference type="InterPro" id="IPR052337">
    <property type="entry name" value="SAT4-like"/>
</dbReference>
<dbReference type="Pfam" id="PF20684">
    <property type="entry name" value="Fung_rhodopsin"/>
    <property type="match status" value="1"/>
</dbReference>
<dbReference type="GO" id="GO:0016020">
    <property type="term" value="C:membrane"/>
    <property type="evidence" value="ECO:0007669"/>
    <property type="project" value="UniProtKB-SubCell"/>
</dbReference>
<dbReference type="AlphaFoldDB" id="A0A9W9N159"/>
<comment type="subcellular location">
    <subcellularLocation>
        <location evidence="1">Membrane</location>
        <topology evidence="1">Multi-pass membrane protein</topology>
    </subcellularLocation>
</comment>
<sequence>MGVYGGLGPMTNAVLWVEVVVFAVFVGLRLYTRKYILNSIGLDDHLVLIALVLHILYTAFVTEASVYGLGQLYADVGDPVIYFMAVNQVAGIMAIGMGKAAVGVFLLRIVRNKIQIWFIWACLGITASITLFASITVIVQCIPVEKSWNRTAPDFSFAILPWFVIWDLNMKHKEKITVACGLSLGVFAGVCGIIRTKALGGLNASEYIYDTVPMLIWSATESCVTIMCSSIPVLRPLYIRVKYGKDKSSSSGNTSYKLPMYGSGRKWGKFSKSDLESADERNTTYHTTVMKNSAQNASNENILQGAAGIERTDEVSVSYEQFGKKA</sequence>
<organism evidence="8 9">
    <name type="scientific">Penicillium cf. griseofulvum</name>
    <dbReference type="NCBI Taxonomy" id="2972120"/>
    <lineage>
        <taxon>Eukaryota</taxon>
        <taxon>Fungi</taxon>
        <taxon>Dikarya</taxon>
        <taxon>Ascomycota</taxon>
        <taxon>Pezizomycotina</taxon>
        <taxon>Eurotiomycetes</taxon>
        <taxon>Eurotiomycetidae</taxon>
        <taxon>Eurotiales</taxon>
        <taxon>Aspergillaceae</taxon>
        <taxon>Penicillium</taxon>
    </lineage>
</organism>
<dbReference type="PANTHER" id="PTHR33048">
    <property type="entry name" value="PTH11-LIKE INTEGRAL MEMBRANE PROTEIN (AFU_ORTHOLOGUE AFUA_5G11245)"/>
    <property type="match status" value="1"/>
</dbReference>
<feature type="transmembrane region" description="Helical" evidence="6">
    <location>
        <begin position="13"/>
        <end position="32"/>
    </location>
</feature>
<comment type="similarity">
    <text evidence="5">Belongs to the SAT4 family.</text>
</comment>
<reference evidence="8" key="1">
    <citation type="submission" date="2022-11" db="EMBL/GenBank/DDBJ databases">
        <authorList>
            <person name="Petersen C."/>
        </authorList>
    </citation>
    <scope>NUCLEOTIDE SEQUENCE</scope>
    <source>
        <strain evidence="8">IBT 16849</strain>
    </source>
</reference>
<evidence type="ECO:0000256" key="6">
    <source>
        <dbReference type="SAM" id="Phobius"/>
    </source>
</evidence>
<comment type="caution">
    <text evidence="8">The sequence shown here is derived from an EMBL/GenBank/DDBJ whole genome shotgun (WGS) entry which is preliminary data.</text>
</comment>
<evidence type="ECO:0000256" key="5">
    <source>
        <dbReference type="ARBA" id="ARBA00038359"/>
    </source>
</evidence>
<proteinExistence type="inferred from homology"/>
<accession>A0A9W9N159</accession>
<feature type="domain" description="Rhodopsin" evidence="7">
    <location>
        <begin position="28"/>
        <end position="153"/>
    </location>
</feature>
<keyword evidence="2 6" id="KW-0812">Transmembrane</keyword>
<dbReference type="Proteomes" id="UP001150879">
    <property type="component" value="Unassembled WGS sequence"/>
</dbReference>
<feature type="transmembrane region" description="Helical" evidence="6">
    <location>
        <begin position="117"/>
        <end position="139"/>
    </location>
</feature>
<keyword evidence="4 6" id="KW-0472">Membrane</keyword>
<evidence type="ECO:0000313" key="8">
    <source>
        <dbReference type="EMBL" id="KAJ5211301.1"/>
    </source>
</evidence>
<evidence type="ECO:0000256" key="3">
    <source>
        <dbReference type="ARBA" id="ARBA00022989"/>
    </source>
</evidence>
<dbReference type="EMBL" id="JAPQKP010000001">
    <property type="protein sequence ID" value="KAJ5211301.1"/>
    <property type="molecule type" value="Genomic_DNA"/>
</dbReference>
<protein>
    <recommendedName>
        <fullName evidence="7">Rhodopsin domain-containing protein</fullName>
    </recommendedName>
</protein>
<evidence type="ECO:0000313" key="9">
    <source>
        <dbReference type="Proteomes" id="UP001150879"/>
    </source>
</evidence>
<gene>
    <name evidence="8" type="ORF">N7472_001440</name>
</gene>
<keyword evidence="3 6" id="KW-1133">Transmembrane helix</keyword>
<evidence type="ECO:0000256" key="1">
    <source>
        <dbReference type="ARBA" id="ARBA00004141"/>
    </source>
</evidence>
<dbReference type="InterPro" id="IPR049326">
    <property type="entry name" value="Rhodopsin_dom_fungi"/>
</dbReference>
<keyword evidence="9" id="KW-1185">Reference proteome</keyword>